<evidence type="ECO:0000313" key="6">
    <source>
        <dbReference type="EMBL" id="PKK91888.1"/>
    </source>
</evidence>
<dbReference type="AlphaFoldDB" id="A0A2N1PU82"/>
<dbReference type="GO" id="GO:0004222">
    <property type="term" value="F:metalloendopeptidase activity"/>
    <property type="evidence" value="ECO:0007669"/>
    <property type="project" value="TreeGrafter"/>
</dbReference>
<dbReference type="Proteomes" id="UP000233256">
    <property type="component" value="Unassembled WGS sequence"/>
</dbReference>
<sequence>MILKFSPMRILNICCLLSPLFAILVVFDFSLAAAKSDDLKDRLESMRLDERRTNILLRGTMQEEEELRKAVAQMESDIDRLRNELAEISGNVESTQTDIARVNDEYNEINVSYKRKHLILKTRLRNLYKNRKTSVLEVLFSGKSLTASLNRLNLMARIAQNDQNIFTEVRELRRELEERRSKLEKKKDFLLKLSEQQVSASGQLTDTIDQKQRFLKKVEHRIEVLKTRAEKQRLAAIEMEKTISAAISKSEKQPRKVEKPLAPVRNDAPSASAVPDGLVVSSGKAAGDNGSSAPASVEPESVSAGTGKSGTTGKADAKGARSTNLIWPCGNIDSVVELWGKFVDPLSNTTRINPGIKLKVTSGENIKSSGDGVVVYKGRMEGYGLFVIVNHGEELVTVYANLGEALVRVGKLVSQGEILGVTGDQNFHFEVRKESETQNPLNWLL</sequence>
<dbReference type="PANTHER" id="PTHR21666">
    <property type="entry name" value="PEPTIDASE-RELATED"/>
    <property type="match status" value="1"/>
</dbReference>
<name>A0A2N1PU82_9BACT</name>
<comment type="caution">
    <text evidence="6">The sequence shown here is derived from an EMBL/GenBank/DDBJ whole genome shotgun (WGS) entry which is preliminary data.</text>
</comment>
<proteinExistence type="predicted"/>
<dbReference type="Pfam" id="PF24568">
    <property type="entry name" value="CC_PcsB"/>
    <property type="match status" value="1"/>
</dbReference>
<evidence type="ECO:0000256" key="2">
    <source>
        <dbReference type="SAM" id="Coils"/>
    </source>
</evidence>
<dbReference type="PANTHER" id="PTHR21666:SF270">
    <property type="entry name" value="MUREIN HYDROLASE ACTIVATOR ENVC"/>
    <property type="match status" value="1"/>
</dbReference>
<feature type="domain" description="Peptidoglycan hydrolase PcsB coiled-coil" evidence="5">
    <location>
        <begin position="111"/>
        <end position="178"/>
    </location>
</feature>
<evidence type="ECO:0000313" key="7">
    <source>
        <dbReference type="Proteomes" id="UP000233256"/>
    </source>
</evidence>
<dbReference type="InterPro" id="IPR016047">
    <property type="entry name" value="M23ase_b-sheet_dom"/>
</dbReference>
<accession>A0A2N1PU82</accession>
<evidence type="ECO:0000259" key="4">
    <source>
        <dbReference type="Pfam" id="PF01551"/>
    </source>
</evidence>
<evidence type="ECO:0000259" key="5">
    <source>
        <dbReference type="Pfam" id="PF24568"/>
    </source>
</evidence>
<feature type="compositionally biased region" description="Basic and acidic residues" evidence="3">
    <location>
        <begin position="249"/>
        <end position="259"/>
    </location>
</feature>
<feature type="domain" description="M23ase beta-sheet core" evidence="4">
    <location>
        <begin position="353"/>
        <end position="440"/>
    </location>
</feature>
<dbReference type="CDD" id="cd12797">
    <property type="entry name" value="M23_peptidase"/>
    <property type="match status" value="1"/>
</dbReference>
<feature type="coiled-coil region" evidence="2">
    <location>
        <begin position="166"/>
        <end position="235"/>
    </location>
</feature>
<organism evidence="6 7">
    <name type="scientific">Candidatus Wallbacteria bacterium HGW-Wallbacteria-1</name>
    <dbReference type="NCBI Taxonomy" id="2013854"/>
    <lineage>
        <taxon>Bacteria</taxon>
        <taxon>Candidatus Walliibacteriota</taxon>
    </lineage>
</organism>
<keyword evidence="1" id="KW-0732">Signal</keyword>
<gene>
    <name evidence="6" type="ORF">CVV64_00230</name>
</gene>
<evidence type="ECO:0000256" key="3">
    <source>
        <dbReference type="SAM" id="MobiDB-lite"/>
    </source>
</evidence>
<dbReference type="Gene3D" id="6.10.250.3150">
    <property type="match status" value="1"/>
</dbReference>
<dbReference type="InterPro" id="IPR011055">
    <property type="entry name" value="Dup_hybrid_motif"/>
</dbReference>
<dbReference type="EMBL" id="PGXC01000001">
    <property type="protein sequence ID" value="PKK91888.1"/>
    <property type="molecule type" value="Genomic_DNA"/>
</dbReference>
<feature type="compositionally biased region" description="Low complexity" evidence="3">
    <location>
        <begin position="301"/>
        <end position="314"/>
    </location>
</feature>
<dbReference type="SUPFAM" id="SSF51261">
    <property type="entry name" value="Duplicated hybrid motif"/>
    <property type="match status" value="1"/>
</dbReference>
<feature type="coiled-coil region" evidence="2">
    <location>
        <begin position="57"/>
        <end position="98"/>
    </location>
</feature>
<dbReference type="Pfam" id="PF01551">
    <property type="entry name" value="Peptidase_M23"/>
    <property type="match status" value="1"/>
</dbReference>
<evidence type="ECO:0000256" key="1">
    <source>
        <dbReference type="ARBA" id="ARBA00022729"/>
    </source>
</evidence>
<dbReference type="InterPro" id="IPR057309">
    <property type="entry name" value="PcsB_CC"/>
</dbReference>
<feature type="region of interest" description="Disordered" evidence="3">
    <location>
        <begin position="247"/>
        <end position="318"/>
    </location>
</feature>
<keyword evidence="2" id="KW-0175">Coiled coil</keyword>
<dbReference type="Gene3D" id="2.70.70.10">
    <property type="entry name" value="Glucose Permease (Domain IIA)"/>
    <property type="match status" value="1"/>
</dbReference>
<dbReference type="InterPro" id="IPR050570">
    <property type="entry name" value="Cell_wall_metabolism_enzyme"/>
</dbReference>
<protein>
    <submittedName>
        <fullName evidence="6">Uncharacterized protein</fullName>
    </submittedName>
</protein>
<reference evidence="6 7" key="1">
    <citation type="journal article" date="2017" name="ISME J.">
        <title>Potential for microbial H2 and metal transformations associated with novel bacteria and archaea in deep terrestrial subsurface sediments.</title>
        <authorList>
            <person name="Hernsdorf A.W."/>
            <person name="Amano Y."/>
            <person name="Miyakawa K."/>
            <person name="Ise K."/>
            <person name="Suzuki Y."/>
            <person name="Anantharaman K."/>
            <person name="Probst A."/>
            <person name="Burstein D."/>
            <person name="Thomas B.C."/>
            <person name="Banfield J.F."/>
        </authorList>
    </citation>
    <scope>NUCLEOTIDE SEQUENCE [LARGE SCALE GENOMIC DNA]</scope>
    <source>
        <strain evidence="6">HGW-Wallbacteria-1</strain>
    </source>
</reference>